<dbReference type="OrthoDB" id="5499180at2"/>
<reference evidence="4 5" key="1">
    <citation type="submission" date="2018-05" db="EMBL/GenBank/DDBJ databases">
        <authorList>
            <person name="Lanie J.A."/>
            <person name="Ng W.-L."/>
            <person name="Kazmierczak K.M."/>
            <person name="Andrzejewski T.M."/>
            <person name="Davidsen T.M."/>
            <person name="Wayne K.J."/>
            <person name="Tettelin H."/>
            <person name="Glass J.I."/>
            <person name="Rusch D."/>
            <person name="Podicherti R."/>
            <person name="Tsui H.-C.T."/>
            <person name="Winkler M.E."/>
        </authorList>
    </citation>
    <scope>NUCLEOTIDE SEQUENCE [LARGE SCALE GENOMIC DNA]</scope>
    <source>
        <strain evidence="4 5">BUT-10</strain>
    </source>
</reference>
<keyword evidence="5" id="KW-1185">Reference proteome</keyword>
<dbReference type="Proteomes" id="UP000249524">
    <property type="component" value="Unassembled WGS sequence"/>
</dbReference>
<keyword evidence="2" id="KW-0503">Monooxygenase</keyword>
<sequence>MIERVLVIGAGMAGLWTAMALAGPGREVTVLDRDPPPPEGGPDTAFQDWQRRGVGHLRHSHAFLARLRTLVRDKHPALLEALHAAGVRELGFEGSLTARHKQKYVPAPIDGDLAILTSRRTTLELVMRRYVEGLAGVTMRPQTFVKTLRIEPGSPPTVRGVVLEDGTELDADIVVDAAGRTSQAYEQLAEAGAAVPETSEPCGVVYFTRHYRLLPGQQEPARGPGSTTGDLGFLKFGVFPGDNGCFSVTLCAPEVEEEMRKSIVDPAVFDGMCRELTGVAPWIDPARAEPTSRVFGMGQLESRWRELAPGGAPVVLGFFPVGDCLVRTNPLYGRGCSFAAVSAYELAESLRTSADPAQRLLRYREGLERELRPYYDVMRQADRSAIRRAEAALRPPTKGSLKGRIVKSFLEDGVAVAIRDDVELLREFMRGFHMLEHPQAWLKRPKNVAKIVKVWARGKKANADLYPALGAPGRRELLEAVGVSATADLRPAA</sequence>
<organism evidence="4 5">
    <name type="scientific">Phenylobacterium kunshanense</name>
    <dbReference type="NCBI Taxonomy" id="1445034"/>
    <lineage>
        <taxon>Bacteria</taxon>
        <taxon>Pseudomonadati</taxon>
        <taxon>Pseudomonadota</taxon>
        <taxon>Alphaproteobacteria</taxon>
        <taxon>Caulobacterales</taxon>
        <taxon>Caulobacteraceae</taxon>
        <taxon>Phenylobacterium</taxon>
    </lineage>
</organism>
<feature type="domain" description="FAD dependent oxidoreductase" evidence="3">
    <location>
        <begin position="4"/>
        <end position="39"/>
    </location>
</feature>
<evidence type="ECO:0000313" key="4">
    <source>
        <dbReference type="EMBL" id="RAK69064.1"/>
    </source>
</evidence>
<comment type="caution">
    <text evidence="4">The sequence shown here is derived from an EMBL/GenBank/DDBJ whole genome shotgun (WGS) entry which is preliminary data.</text>
</comment>
<dbReference type="InterPro" id="IPR006076">
    <property type="entry name" value="FAD-dep_OxRdtase"/>
</dbReference>
<dbReference type="PANTHER" id="PTHR13789">
    <property type="entry name" value="MONOOXYGENASE"/>
    <property type="match status" value="1"/>
</dbReference>
<dbReference type="Pfam" id="PF01266">
    <property type="entry name" value="DAO"/>
    <property type="match status" value="1"/>
</dbReference>
<dbReference type="SUPFAM" id="SSF51905">
    <property type="entry name" value="FAD/NAD(P)-binding domain"/>
    <property type="match status" value="1"/>
</dbReference>
<evidence type="ECO:0000313" key="5">
    <source>
        <dbReference type="Proteomes" id="UP000249524"/>
    </source>
</evidence>
<dbReference type="AlphaFoldDB" id="A0A328BT80"/>
<accession>A0A328BT80</accession>
<dbReference type="InterPro" id="IPR050493">
    <property type="entry name" value="FAD-dep_Monooxygenase_BioMet"/>
</dbReference>
<protein>
    <submittedName>
        <fullName evidence="4">FAD-dependent oxidoreductase</fullName>
    </submittedName>
</protein>
<dbReference type="InterPro" id="IPR036188">
    <property type="entry name" value="FAD/NAD-bd_sf"/>
</dbReference>
<evidence type="ECO:0000256" key="2">
    <source>
        <dbReference type="ARBA" id="ARBA00023033"/>
    </source>
</evidence>
<evidence type="ECO:0000256" key="1">
    <source>
        <dbReference type="ARBA" id="ARBA00023002"/>
    </source>
</evidence>
<evidence type="ECO:0000259" key="3">
    <source>
        <dbReference type="Pfam" id="PF01266"/>
    </source>
</evidence>
<proteinExistence type="predicted"/>
<name>A0A328BT80_9CAUL</name>
<gene>
    <name evidence="4" type="ORF">DJ019_03400</name>
</gene>
<dbReference type="RefSeq" id="WP_111274555.1">
    <property type="nucleotide sequence ID" value="NZ_QFYS01000001.1"/>
</dbReference>
<dbReference type="GO" id="GO:0004497">
    <property type="term" value="F:monooxygenase activity"/>
    <property type="evidence" value="ECO:0007669"/>
    <property type="project" value="UniProtKB-KW"/>
</dbReference>
<dbReference type="PRINTS" id="PR00420">
    <property type="entry name" value="RNGMNOXGNASE"/>
</dbReference>
<dbReference type="PANTHER" id="PTHR13789:SF309">
    <property type="entry name" value="PUTATIVE (AFU_ORTHOLOGUE AFUA_6G14510)-RELATED"/>
    <property type="match status" value="1"/>
</dbReference>
<keyword evidence="1" id="KW-0560">Oxidoreductase</keyword>
<dbReference type="Gene3D" id="3.50.50.60">
    <property type="entry name" value="FAD/NAD(P)-binding domain"/>
    <property type="match status" value="1"/>
</dbReference>
<dbReference type="EMBL" id="QFYS01000001">
    <property type="protein sequence ID" value="RAK69064.1"/>
    <property type="molecule type" value="Genomic_DNA"/>
</dbReference>